<dbReference type="Proteomes" id="UP000239203">
    <property type="component" value="Unassembled WGS sequence"/>
</dbReference>
<dbReference type="EMBL" id="PTIX01000005">
    <property type="protein sequence ID" value="PPK68281.1"/>
    <property type="molecule type" value="Genomic_DNA"/>
</dbReference>
<evidence type="ECO:0000313" key="1">
    <source>
        <dbReference type="EMBL" id="PPK68281.1"/>
    </source>
</evidence>
<accession>A0A2S6GT32</accession>
<reference evidence="1 2" key="1">
    <citation type="submission" date="2018-02" db="EMBL/GenBank/DDBJ databases">
        <title>Genomic Encyclopedia of Archaeal and Bacterial Type Strains, Phase II (KMG-II): from individual species to whole genera.</title>
        <authorList>
            <person name="Goeker M."/>
        </authorList>
    </citation>
    <scope>NUCLEOTIDE SEQUENCE [LARGE SCALE GENOMIC DNA]</scope>
    <source>
        <strain evidence="1 2">YU 961-1</strain>
    </source>
</reference>
<proteinExistence type="predicted"/>
<protein>
    <submittedName>
        <fullName evidence="1">Uncharacterized protein</fullName>
    </submittedName>
</protein>
<keyword evidence="2" id="KW-1185">Reference proteome</keyword>
<dbReference type="AlphaFoldDB" id="A0A2S6GT32"/>
<evidence type="ECO:0000313" key="2">
    <source>
        <dbReference type="Proteomes" id="UP000239203"/>
    </source>
</evidence>
<organism evidence="1 2">
    <name type="scientific">Actinokineospora auranticolor</name>
    <dbReference type="NCBI Taxonomy" id="155976"/>
    <lineage>
        <taxon>Bacteria</taxon>
        <taxon>Bacillati</taxon>
        <taxon>Actinomycetota</taxon>
        <taxon>Actinomycetes</taxon>
        <taxon>Pseudonocardiales</taxon>
        <taxon>Pseudonocardiaceae</taxon>
        <taxon>Actinokineospora</taxon>
    </lineage>
</organism>
<dbReference type="RefSeq" id="WP_104478786.1">
    <property type="nucleotide sequence ID" value="NZ_CP154825.1"/>
</dbReference>
<comment type="caution">
    <text evidence="1">The sequence shown here is derived from an EMBL/GenBank/DDBJ whole genome shotgun (WGS) entry which is preliminary data.</text>
</comment>
<name>A0A2S6GT32_9PSEU</name>
<gene>
    <name evidence="1" type="ORF">CLV40_1054</name>
</gene>
<dbReference type="OrthoDB" id="3677880at2"/>
<sequence>MPLYEETVASQWCAPGERLLVLLGPREGNIASRIGGQPRFPHPPADDVPELVPIKDDWPELSDFAVRLPDDEWVDEPSLAWFAEAPTAGHDAVVAAGYLAAGNGQVGLAITDRRVAVLFPERLLVTEQLRRKGSAPKKPGLLGRAAKAFDNWLDTTAEWRVDDAVISFWETDRVPQWDTALVGRGAPFTWLVRVRFADGSRLSARAGNHDHLAG</sequence>